<proteinExistence type="predicted"/>
<accession>A0A932CNM3</accession>
<gene>
    <name evidence="1" type="ORF">HYY20_07210</name>
</gene>
<evidence type="ECO:0000313" key="1">
    <source>
        <dbReference type="EMBL" id="MBI2876653.1"/>
    </source>
</evidence>
<reference evidence="1" key="1">
    <citation type="submission" date="2020-07" db="EMBL/GenBank/DDBJ databases">
        <title>Huge and variable diversity of episymbiotic CPR bacteria and DPANN archaea in groundwater ecosystems.</title>
        <authorList>
            <person name="He C.Y."/>
            <person name="Keren R."/>
            <person name="Whittaker M."/>
            <person name="Farag I.F."/>
            <person name="Doudna J."/>
            <person name="Cate J.H.D."/>
            <person name="Banfield J.F."/>
        </authorList>
    </citation>
    <scope>NUCLEOTIDE SEQUENCE</scope>
    <source>
        <strain evidence="1">NC_groundwater_672_Ag_B-0.1um_62_36</strain>
    </source>
</reference>
<comment type="caution">
    <text evidence="1">The sequence shown here is derived from an EMBL/GenBank/DDBJ whole genome shotgun (WGS) entry which is preliminary data.</text>
</comment>
<protein>
    <submittedName>
        <fullName evidence="1">Uncharacterized protein</fullName>
    </submittedName>
</protein>
<dbReference type="AlphaFoldDB" id="A0A932CNM3"/>
<dbReference type="EMBL" id="JACPRF010000217">
    <property type="protein sequence ID" value="MBI2876653.1"/>
    <property type="molecule type" value="Genomic_DNA"/>
</dbReference>
<evidence type="ECO:0000313" key="2">
    <source>
        <dbReference type="Proteomes" id="UP000769766"/>
    </source>
</evidence>
<dbReference type="Proteomes" id="UP000769766">
    <property type="component" value="Unassembled WGS sequence"/>
</dbReference>
<organism evidence="1 2">
    <name type="scientific">Tectimicrobiota bacterium</name>
    <dbReference type="NCBI Taxonomy" id="2528274"/>
    <lineage>
        <taxon>Bacteria</taxon>
        <taxon>Pseudomonadati</taxon>
        <taxon>Nitrospinota/Tectimicrobiota group</taxon>
        <taxon>Candidatus Tectimicrobiota</taxon>
    </lineage>
</organism>
<name>A0A932CNM3_UNCTE</name>
<sequence length="103" mass="12166">MAPAPYYGVNIFDVPAHHWEAVCQNVRQQIEAVKMLGGRSHLWSVRDHGPRKRVLWINRYPQQISMAREEIRGFVENPIWTEFCKLIDSFQWFLVTEQPSTEP</sequence>